<keyword evidence="7" id="KW-1185">Reference proteome</keyword>
<dbReference type="InterPro" id="IPR036388">
    <property type="entry name" value="WH-like_DNA-bd_sf"/>
</dbReference>
<organism evidence="5 7">
    <name type="scientific">Caproicibacter fermentans</name>
    <dbReference type="NCBI Taxonomy" id="2576756"/>
    <lineage>
        <taxon>Bacteria</taxon>
        <taxon>Bacillati</taxon>
        <taxon>Bacillota</taxon>
        <taxon>Clostridia</taxon>
        <taxon>Eubacteriales</taxon>
        <taxon>Acutalibacteraceae</taxon>
        <taxon>Caproicibacter</taxon>
    </lineage>
</organism>
<dbReference type="InterPro" id="IPR036390">
    <property type="entry name" value="WH_DNA-bd_sf"/>
</dbReference>
<dbReference type="Proteomes" id="UP000469440">
    <property type="component" value="Unassembled WGS sequence"/>
</dbReference>
<keyword evidence="1" id="KW-0805">Transcription regulation</keyword>
<accession>A0A7G8TBS4</accession>
<protein>
    <submittedName>
        <fullName evidence="6">GntR family transcriptional regulator</fullName>
    </submittedName>
    <submittedName>
        <fullName evidence="5">HTH-type transcriptional repressor YtrA</fullName>
    </submittedName>
</protein>
<evidence type="ECO:0000313" key="6">
    <source>
        <dbReference type="EMBL" id="QNK41065.1"/>
    </source>
</evidence>
<dbReference type="PANTHER" id="PTHR38445">
    <property type="entry name" value="HTH-TYPE TRANSCRIPTIONAL REPRESSOR YTRA"/>
    <property type="match status" value="1"/>
</dbReference>
<name>A0A6N8I1C6_9FIRM</name>
<evidence type="ECO:0000313" key="5">
    <source>
        <dbReference type="EMBL" id="MVB11550.1"/>
    </source>
</evidence>
<sequence>MAWDLKSDRPIYSQLVEQIQLMVVSGIYAAGCKLPSVRDMAAEASVNPNTMQRALSKLESDGLLYSQRTSGRFVTEDVQRIMQTKNDLAADLINDFIQKMNRLGFDREQTVSLLNRMIKEEGQNG</sequence>
<dbReference type="KEGG" id="cfem:HCR03_01760"/>
<dbReference type="OrthoDB" id="163333at2"/>
<dbReference type="SUPFAM" id="SSF46785">
    <property type="entry name" value="Winged helix' DNA-binding domain"/>
    <property type="match status" value="1"/>
</dbReference>
<evidence type="ECO:0000313" key="7">
    <source>
        <dbReference type="Proteomes" id="UP000469440"/>
    </source>
</evidence>
<evidence type="ECO:0000256" key="1">
    <source>
        <dbReference type="ARBA" id="ARBA00023015"/>
    </source>
</evidence>
<evidence type="ECO:0000313" key="8">
    <source>
        <dbReference type="Proteomes" id="UP000515909"/>
    </source>
</evidence>
<dbReference type="Proteomes" id="UP000515909">
    <property type="component" value="Chromosome"/>
</dbReference>
<dbReference type="GO" id="GO:0003677">
    <property type="term" value="F:DNA binding"/>
    <property type="evidence" value="ECO:0007669"/>
    <property type="project" value="UniProtKB-KW"/>
</dbReference>
<keyword evidence="3" id="KW-0804">Transcription</keyword>
<dbReference type="EMBL" id="VWXL01000058">
    <property type="protein sequence ID" value="MVB11550.1"/>
    <property type="molecule type" value="Genomic_DNA"/>
</dbReference>
<dbReference type="PROSITE" id="PS50949">
    <property type="entry name" value="HTH_GNTR"/>
    <property type="match status" value="1"/>
</dbReference>
<dbReference type="InterPro" id="IPR000524">
    <property type="entry name" value="Tscrpt_reg_HTH_GntR"/>
</dbReference>
<keyword evidence="2" id="KW-0238">DNA-binding</keyword>
<dbReference type="EMBL" id="CP060286">
    <property type="protein sequence ID" value="QNK41065.1"/>
    <property type="molecule type" value="Genomic_DNA"/>
</dbReference>
<evidence type="ECO:0000256" key="3">
    <source>
        <dbReference type="ARBA" id="ARBA00023163"/>
    </source>
</evidence>
<reference evidence="6 8" key="2">
    <citation type="submission" date="2020-08" db="EMBL/GenBank/DDBJ databases">
        <title>The isolate Caproiciproducens sp. 7D4C2 produces n-caproate at mildly acidic conditions from hexoses: genome and rBOX comparison with related strains and chain-elongating bacteria.</title>
        <authorList>
            <person name="Esquivel-Elizondo S."/>
            <person name="Bagci C."/>
            <person name="Temovska M."/>
            <person name="Jeon B.S."/>
            <person name="Bessarab I."/>
            <person name="Williams R.B.H."/>
            <person name="Huson D.H."/>
            <person name="Angenent L.T."/>
        </authorList>
    </citation>
    <scope>NUCLEOTIDE SEQUENCE [LARGE SCALE GENOMIC DNA]</scope>
    <source>
        <strain evidence="6 8">7D4C2</strain>
    </source>
</reference>
<dbReference type="Gene3D" id="1.10.10.10">
    <property type="entry name" value="Winged helix-like DNA-binding domain superfamily/Winged helix DNA-binding domain"/>
    <property type="match status" value="1"/>
</dbReference>
<evidence type="ECO:0000256" key="2">
    <source>
        <dbReference type="ARBA" id="ARBA00023125"/>
    </source>
</evidence>
<accession>A0A6N8I1C6</accession>
<dbReference type="AlphaFoldDB" id="A0A6N8I1C6"/>
<dbReference type="CDD" id="cd07377">
    <property type="entry name" value="WHTH_GntR"/>
    <property type="match status" value="1"/>
</dbReference>
<dbReference type="RefSeq" id="WP_066643869.1">
    <property type="nucleotide sequence ID" value="NZ_CP060286.1"/>
</dbReference>
<feature type="domain" description="HTH gntR-type" evidence="4">
    <location>
        <begin position="9"/>
        <end position="77"/>
    </location>
</feature>
<dbReference type="SMART" id="SM00345">
    <property type="entry name" value="HTH_GNTR"/>
    <property type="match status" value="1"/>
</dbReference>
<reference evidence="5 7" key="1">
    <citation type="submission" date="2019-09" db="EMBL/GenBank/DDBJ databases">
        <title>Genome sequence of Clostridium sp. EA1.</title>
        <authorList>
            <person name="Poehlein A."/>
            <person name="Bengelsdorf F.R."/>
            <person name="Daniel R."/>
        </authorList>
    </citation>
    <scope>NUCLEOTIDE SEQUENCE [LARGE SCALE GENOMIC DNA]</scope>
    <source>
        <strain evidence="5 7">EA1</strain>
    </source>
</reference>
<dbReference type="Pfam" id="PF00392">
    <property type="entry name" value="GntR"/>
    <property type="match status" value="1"/>
</dbReference>
<dbReference type="PANTHER" id="PTHR38445:SF6">
    <property type="entry name" value="GNTR-FAMILY TRANSCRIPTIONAL REGULATOR"/>
    <property type="match status" value="1"/>
</dbReference>
<evidence type="ECO:0000259" key="4">
    <source>
        <dbReference type="PROSITE" id="PS50949"/>
    </source>
</evidence>
<dbReference type="GO" id="GO:0003700">
    <property type="term" value="F:DNA-binding transcription factor activity"/>
    <property type="evidence" value="ECO:0007669"/>
    <property type="project" value="InterPro"/>
</dbReference>
<gene>
    <name evidence="5" type="primary">ytrA_2</name>
    <name evidence="5" type="ORF">CAFE_22690</name>
    <name evidence="6" type="ORF">HCR03_01760</name>
</gene>
<proteinExistence type="predicted"/>